<proteinExistence type="predicted"/>
<dbReference type="Pfam" id="PF00989">
    <property type="entry name" value="PAS"/>
    <property type="match status" value="1"/>
</dbReference>
<dbReference type="InterPro" id="IPR029016">
    <property type="entry name" value="GAF-like_dom_sf"/>
</dbReference>
<dbReference type="SMART" id="SM00091">
    <property type="entry name" value="PAS"/>
    <property type="match status" value="5"/>
</dbReference>
<reference evidence="10 11" key="1">
    <citation type="submission" date="2018-08" db="EMBL/GenBank/DDBJ databases">
        <title>Hydrogenophaga sp. LA-38 isolated from sludge.</title>
        <authorList>
            <person name="Im W.-T."/>
        </authorList>
    </citation>
    <scope>NUCLEOTIDE SEQUENCE [LARGE SCALE GENOMIC DNA]</scope>
    <source>
        <strain evidence="10 11">LA-38</strain>
    </source>
</reference>
<evidence type="ECO:0000259" key="8">
    <source>
        <dbReference type="PROSITE" id="PS50112"/>
    </source>
</evidence>
<dbReference type="InterPro" id="IPR036890">
    <property type="entry name" value="HATPase_C_sf"/>
</dbReference>
<dbReference type="SMART" id="SM00086">
    <property type="entry name" value="PAC"/>
    <property type="match status" value="3"/>
</dbReference>
<feature type="domain" description="PAC" evidence="9">
    <location>
        <begin position="796"/>
        <end position="849"/>
    </location>
</feature>
<dbReference type="PRINTS" id="PR00344">
    <property type="entry name" value="BCTRLSENSOR"/>
</dbReference>
<dbReference type="Proteomes" id="UP000261931">
    <property type="component" value="Unassembled WGS sequence"/>
</dbReference>
<evidence type="ECO:0000259" key="7">
    <source>
        <dbReference type="PROSITE" id="PS50109"/>
    </source>
</evidence>
<sequence>MDADAPLPYQELFQLSPVAACVTRVSDGLVIDVNAAWEALSGIARRDAIGRTTVELGHWNDEAERTAALALVPGTLAPTVVRFKGGDPHLVRMHVVLLPVTDERPEALLLVQITQADREVLAEAAREQTAQALRATNLELQQRVELNSVMESTARLGHWTNAEDDEEVFWSPGLFAITGRPRSQRLTRAEVRAGIHPDDRAAWLAARERSDGRELAFRWLHPDGQVRWFRTRMGQTLVKGNPQTDFGVVQDITTERAASERLADQLRLLQNIAARVPGILYQARLTPDGRTALGYINEAVRELFDEDAAALMREPRKLFQVLHPEDRARVIATLAYSAQHLLPWRETYRVLLPTLGLRWLSLDSTPQREPDGSVVWHGLATDVTEARQEALRRERVNRMLSAITQAQSVFIEAEDKRRAFEGLLDAFLGVTGSGYGFLGEVQYDERDRPYLRTHALTDISWDEASRLAFAAHADAGMEFRNLHTLFGHALRTGETVIANDPAHDPRAGGMPAGHPSLNAFLGIPLAVGDRLVAMVGLANQPGGYGADDVAFLQPLLGALRQLVLAWRHHGERLRTSAQLQATGALLAEKSAALQVTLDSITQGLVKIDTEGRVSVYNRRFLELLDLPDEMMRERPLHDDVVAYQARRGDFGPEFTWVEPRARSYVALDPRADLPEQYWRRTREGRTLEIHTFRFPEGGLVRTYADVTSYIEAQEALRGERQRLAWVLEATRPGIWETNLADGSMSINDRWAEMLGYTRAELEPVNHATWSSRVHPEDLPRAIEARERHTSGVLPYYECDLRLRHKDGHWVWVNSRGRVHQRDAEDRALYMSGTHLDISERVAAQEQIRALNAGLEQRVRERTAELERSMRDMEAISYSIAHDLRAPLRSVNGFAQILAEEESQRLSESGREMFLRISRSARNMGQMITDMLELLRVVQVELEPRPVDMTALAHAVAESLGPQVPQLRIEVGELPEALGDATLLRQVLSNLVDNAMKYSRQQAEPRVWLGHDPALHAYFVRDNGMGFDMARAAKLFGLFQRLHANSEVPGMGVGLAIVQRIVERHGGRVWAESAPGQGATFWFSLPRA</sequence>
<dbReference type="GO" id="GO:0005886">
    <property type="term" value="C:plasma membrane"/>
    <property type="evidence" value="ECO:0007669"/>
    <property type="project" value="UniProtKB-SubCell"/>
</dbReference>
<dbReference type="NCBIfam" id="TIGR00229">
    <property type="entry name" value="sensory_box"/>
    <property type="match status" value="1"/>
</dbReference>
<keyword evidence="5" id="KW-0808">Transferase</keyword>
<organism evidence="10 11">
    <name type="scientific">Hydrogenophaga borbori</name>
    <dbReference type="NCBI Taxonomy" id="2294117"/>
    <lineage>
        <taxon>Bacteria</taxon>
        <taxon>Pseudomonadati</taxon>
        <taxon>Pseudomonadota</taxon>
        <taxon>Betaproteobacteria</taxon>
        <taxon>Burkholderiales</taxon>
        <taxon>Comamonadaceae</taxon>
        <taxon>Hydrogenophaga</taxon>
    </lineage>
</organism>
<dbReference type="EC" id="2.7.13.3" evidence="3"/>
<dbReference type="Pfam" id="PF12860">
    <property type="entry name" value="PAS_7"/>
    <property type="match status" value="1"/>
</dbReference>
<dbReference type="GO" id="GO:0006355">
    <property type="term" value="P:regulation of DNA-templated transcription"/>
    <property type="evidence" value="ECO:0007669"/>
    <property type="project" value="InterPro"/>
</dbReference>
<evidence type="ECO:0000256" key="4">
    <source>
        <dbReference type="ARBA" id="ARBA00022553"/>
    </source>
</evidence>
<dbReference type="InterPro" id="IPR001610">
    <property type="entry name" value="PAC"/>
</dbReference>
<name>A0A372EFS4_9BURK</name>
<dbReference type="InterPro" id="IPR000700">
    <property type="entry name" value="PAS-assoc_C"/>
</dbReference>
<dbReference type="InterPro" id="IPR000014">
    <property type="entry name" value="PAS"/>
</dbReference>
<dbReference type="InterPro" id="IPR013767">
    <property type="entry name" value="PAS_fold"/>
</dbReference>
<dbReference type="InterPro" id="IPR052162">
    <property type="entry name" value="Sensor_kinase/Photoreceptor"/>
</dbReference>
<dbReference type="PROSITE" id="PS50113">
    <property type="entry name" value="PAC"/>
    <property type="match status" value="1"/>
</dbReference>
<feature type="domain" description="PAS" evidence="8">
    <location>
        <begin position="719"/>
        <end position="777"/>
    </location>
</feature>
<dbReference type="Gene3D" id="1.10.287.130">
    <property type="match status" value="1"/>
</dbReference>
<dbReference type="InterPro" id="IPR003018">
    <property type="entry name" value="GAF"/>
</dbReference>
<dbReference type="Gene3D" id="3.30.450.20">
    <property type="entry name" value="PAS domain"/>
    <property type="match status" value="5"/>
</dbReference>
<evidence type="ECO:0000256" key="1">
    <source>
        <dbReference type="ARBA" id="ARBA00000085"/>
    </source>
</evidence>
<dbReference type="Pfam" id="PF13185">
    <property type="entry name" value="GAF_2"/>
    <property type="match status" value="1"/>
</dbReference>
<dbReference type="SMART" id="SM00388">
    <property type="entry name" value="HisKA"/>
    <property type="match status" value="1"/>
</dbReference>
<feature type="domain" description="Histidine kinase" evidence="7">
    <location>
        <begin position="878"/>
        <end position="1087"/>
    </location>
</feature>
<comment type="caution">
    <text evidence="10">The sequence shown here is derived from an EMBL/GenBank/DDBJ whole genome shotgun (WGS) entry which is preliminary data.</text>
</comment>
<keyword evidence="6" id="KW-0418">Kinase</keyword>
<dbReference type="AlphaFoldDB" id="A0A372EFS4"/>
<dbReference type="PROSITE" id="PS50112">
    <property type="entry name" value="PAS"/>
    <property type="match status" value="1"/>
</dbReference>
<dbReference type="InterPro" id="IPR004358">
    <property type="entry name" value="Sig_transdc_His_kin-like_C"/>
</dbReference>
<evidence type="ECO:0000256" key="3">
    <source>
        <dbReference type="ARBA" id="ARBA00012438"/>
    </source>
</evidence>
<keyword evidence="11" id="KW-1185">Reference proteome</keyword>
<dbReference type="SMART" id="SM00387">
    <property type="entry name" value="HATPase_c"/>
    <property type="match status" value="1"/>
</dbReference>
<accession>A0A372EFS4</accession>
<dbReference type="FunFam" id="3.30.565.10:FF:000006">
    <property type="entry name" value="Sensor histidine kinase WalK"/>
    <property type="match status" value="1"/>
</dbReference>
<evidence type="ECO:0000259" key="9">
    <source>
        <dbReference type="PROSITE" id="PS50113"/>
    </source>
</evidence>
<dbReference type="InterPro" id="IPR036097">
    <property type="entry name" value="HisK_dim/P_sf"/>
</dbReference>
<dbReference type="InterPro" id="IPR003594">
    <property type="entry name" value="HATPase_dom"/>
</dbReference>
<dbReference type="InterPro" id="IPR035965">
    <property type="entry name" value="PAS-like_dom_sf"/>
</dbReference>
<dbReference type="RefSeq" id="WP_116960380.1">
    <property type="nucleotide sequence ID" value="NZ_QVLS01000012.1"/>
</dbReference>
<dbReference type="InterPro" id="IPR003661">
    <property type="entry name" value="HisK_dim/P_dom"/>
</dbReference>
<evidence type="ECO:0000256" key="2">
    <source>
        <dbReference type="ARBA" id="ARBA00004429"/>
    </source>
</evidence>
<dbReference type="PROSITE" id="PS50109">
    <property type="entry name" value="HIS_KIN"/>
    <property type="match status" value="1"/>
</dbReference>
<dbReference type="CDD" id="cd00130">
    <property type="entry name" value="PAS"/>
    <property type="match status" value="4"/>
</dbReference>
<dbReference type="SMART" id="SM00065">
    <property type="entry name" value="GAF"/>
    <property type="match status" value="1"/>
</dbReference>
<keyword evidence="4" id="KW-0597">Phosphoprotein</keyword>
<dbReference type="PANTHER" id="PTHR43304:SF1">
    <property type="entry name" value="PAC DOMAIN-CONTAINING PROTEIN"/>
    <property type="match status" value="1"/>
</dbReference>
<gene>
    <name evidence="10" type="ORF">DY262_17455</name>
</gene>
<dbReference type="SUPFAM" id="SSF55874">
    <property type="entry name" value="ATPase domain of HSP90 chaperone/DNA topoisomerase II/histidine kinase"/>
    <property type="match status" value="1"/>
</dbReference>
<dbReference type="Pfam" id="PF02518">
    <property type="entry name" value="HATPase_c"/>
    <property type="match status" value="1"/>
</dbReference>
<dbReference type="SUPFAM" id="SSF47384">
    <property type="entry name" value="Homodimeric domain of signal transducing histidine kinase"/>
    <property type="match status" value="1"/>
</dbReference>
<dbReference type="Gene3D" id="3.30.450.40">
    <property type="match status" value="1"/>
</dbReference>
<dbReference type="SUPFAM" id="SSF55785">
    <property type="entry name" value="PYP-like sensor domain (PAS domain)"/>
    <property type="match status" value="5"/>
</dbReference>
<comment type="catalytic activity">
    <reaction evidence="1">
        <text>ATP + protein L-histidine = ADP + protein N-phospho-L-histidine.</text>
        <dbReference type="EC" id="2.7.13.3"/>
    </reaction>
</comment>
<dbReference type="InterPro" id="IPR013655">
    <property type="entry name" value="PAS_fold_3"/>
</dbReference>
<dbReference type="CDD" id="cd00082">
    <property type="entry name" value="HisKA"/>
    <property type="match status" value="1"/>
</dbReference>
<evidence type="ECO:0000256" key="6">
    <source>
        <dbReference type="ARBA" id="ARBA00022777"/>
    </source>
</evidence>
<evidence type="ECO:0000256" key="5">
    <source>
        <dbReference type="ARBA" id="ARBA00022679"/>
    </source>
</evidence>
<dbReference type="Gene3D" id="2.10.70.100">
    <property type="match status" value="1"/>
</dbReference>
<comment type="subcellular location">
    <subcellularLocation>
        <location evidence="2">Cell inner membrane</location>
        <topology evidence="2">Multi-pass membrane protein</topology>
    </subcellularLocation>
</comment>
<dbReference type="GO" id="GO:0000155">
    <property type="term" value="F:phosphorelay sensor kinase activity"/>
    <property type="evidence" value="ECO:0007669"/>
    <property type="project" value="InterPro"/>
</dbReference>
<evidence type="ECO:0000313" key="10">
    <source>
        <dbReference type="EMBL" id="RFP77150.1"/>
    </source>
</evidence>
<evidence type="ECO:0000313" key="11">
    <source>
        <dbReference type="Proteomes" id="UP000261931"/>
    </source>
</evidence>
<protein>
    <recommendedName>
        <fullName evidence="3">histidine kinase</fullName>
        <ecNumber evidence="3">2.7.13.3</ecNumber>
    </recommendedName>
</protein>
<dbReference type="Pfam" id="PF00512">
    <property type="entry name" value="HisKA"/>
    <property type="match status" value="1"/>
</dbReference>
<dbReference type="SUPFAM" id="SSF55781">
    <property type="entry name" value="GAF domain-like"/>
    <property type="match status" value="1"/>
</dbReference>
<dbReference type="Gene3D" id="3.30.565.10">
    <property type="entry name" value="Histidine kinase-like ATPase, C-terminal domain"/>
    <property type="match status" value="1"/>
</dbReference>
<dbReference type="EMBL" id="QVLS01000012">
    <property type="protein sequence ID" value="RFP77150.1"/>
    <property type="molecule type" value="Genomic_DNA"/>
</dbReference>
<dbReference type="InterPro" id="IPR005467">
    <property type="entry name" value="His_kinase_dom"/>
</dbReference>
<dbReference type="PANTHER" id="PTHR43304">
    <property type="entry name" value="PHYTOCHROME-LIKE PROTEIN CPH1"/>
    <property type="match status" value="1"/>
</dbReference>
<dbReference type="Pfam" id="PF08447">
    <property type="entry name" value="PAS_3"/>
    <property type="match status" value="3"/>
</dbReference>